<reference evidence="1 2" key="1">
    <citation type="submission" date="2018-08" db="EMBL/GenBank/DDBJ databases">
        <title>Draft genome of candidate division NPL-UPA2 bacterium Unc8 that adapted to ultra-basic serpentinizing groundwater.</title>
        <authorList>
            <person name="Ishii S."/>
            <person name="Suzuki S."/>
            <person name="Nealson K.H."/>
        </authorList>
    </citation>
    <scope>NUCLEOTIDE SEQUENCE [LARGE SCALE GENOMIC DNA]</scope>
    <source>
        <strain evidence="1">Unc8</strain>
    </source>
</reference>
<gene>
    <name evidence="1" type="ORF">B9J77_04825</name>
</gene>
<accession>A0A399FUV7</accession>
<proteinExistence type="predicted"/>
<sequence length="69" mass="7988">MKAIIDRIEDDKLAVVVFEGMGKLIVPVEKFGFKAYEGMHLIVKFSPDIRSEKRLRKEIKGLQDKLLKK</sequence>
<dbReference type="Pfam" id="PF11213">
    <property type="entry name" value="DUF3006"/>
    <property type="match status" value="1"/>
</dbReference>
<comment type="caution">
    <text evidence="1">The sequence shown here is derived from an EMBL/GenBank/DDBJ whole genome shotgun (WGS) entry which is preliminary data.</text>
</comment>
<dbReference type="InterPro" id="IPR021377">
    <property type="entry name" value="DUF3006"/>
</dbReference>
<evidence type="ECO:0000313" key="1">
    <source>
        <dbReference type="EMBL" id="RIH99716.1"/>
    </source>
</evidence>
<dbReference type="Proteomes" id="UP000266287">
    <property type="component" value="Unassembled WGS sequence"/>
</dbReference>
<protein>
    <submittedName>
        <fullName evidence="1">DUF3006 domain-containing protein</fullName>
    </submittedName>
</protein>
<name>A0A399FUV7_UNCN2</name>
<organism evidence="1 2">
    <name type="scientific">candidate division NPL-UPA2 bacterium Unc8</name>
    <dbReference type="NCBI Taxonomy" id="1980939"/>
    <lineage>
        <taxon>Bacteria</taxon>
    </lineage>
</organism>
<dbReference type="AlphaFoldDB" id="A0A399FUV7"/>
<dbReference type="EMBL" id="NDHY01000014">
    <property type="protein sequence ID" value="RIH99716.1"/>
    <property type="molecule type" value="Genomic_DNA"/>
</dbReference>
<evidence type="ECO:0000313" key="2">
    <source>
        <dbReference type="Proteomes" id="UP000266287"/>
    </source>
</evidence>